<feature type="transmembrane region" description="Helical" evidence="1">
    <location>
        <begin position="248"/>
        <end position="271"/>
    </location>
</feature>
<dbReference type="KEGG" id="masz:C9I28_07815"/>
<evidence type="ECO:0008006" key="4">
    <source>
        <dbReference type="Google" id="ProtNLM"/>
    </source>
</evidence>
<feature type="transmembrane region" description="Helical" evidence="1">
    <location>
        <begin position="145"/>
        <end position="169"/>
    </location>
</feature>
<dbReference type="PANTHER" id="PTHR43471">
    <property type="entry name" value="ABC TRANSPORTER PERMEASE"/>
    <property type="match status" value="1"/>
</dbReference>
<evidence type="ECO:0000313" key="3">
    <source>
        <dbReference type="Proteomes" id="UP000240505"/>
    </source>
</evidence>
<sequence length="274" mass="29520">MPSGFEWRQVAIVAAKEWRDRLRNRWLLAVAGIFAVFALAIGYFGAVQQGQVGFHGIEPTIASLASLVIYLVPLIALILGYDTIVGERERGALELLLSMPISRFEILCGKYLGLAAALASATALGFGVGLLPLSGELTVADGWRYAWFVASAILMGWAFLSVALCVSVLATDRVRASGAALALWFFFVLVFDLLLMGALVASNGGLDSGLFAALLMLNPADVFRLLNVFSSDQAQGMYGLATVMPPGWTQPVALCAVMAAWIALPFTFAYWRFR</sequence>
<dbReference type="GO" id="GO:0140359">
    <property type="term" value="F:ABC-type transporter activity"/>
    <property type="evidence" value="ECO:0007669"/>
    <property type="project" value="InterPro"/>
</dbReference>
<dbReference type="AlphaFoldDB" id="A0A2R4CI02"/>
<gene>
    <name evidence="2" type="ORF">C9I28_07815</name>
</gene>
<keyword evidence="1" id="KW-0812">Transmembrane</keyword>
<evidence type="ECO:0000256" key="1">
    <source>
        <dbReference type="SAM" id="Phobius"/>
    </source>
</evidence>
<dbReference type="Pfam" id="PF12679">
    <property type="entry name" value="ABC2_membrane_2"/>
    <property type="match status" value="1"/>
</dbReference>
<dbReference type="EMBL" id="CP028324">
    <property type="protein sequence ID" value="AVR99088.1"/>
    <property type="molecule type" value="Genomic_DNA"/>
</dbReference>
<feature type="transmembrane region" description="Helical" evidence="1">
    <location>
        <begin position="111"/>
        <end position="133"/>
    </location>
</feature>
<organism evidence="2 3">
    <name type="scientific">Pseudoduganella armeniaca</name>
    <dbReference type="NCBI Taxonomy" id="2072590"/>
    <lineage>
        <taxon>Bacteria</taxon>
        <taxon>Pseudomonadati</taxon>
        <taxon>Pseudomonadota</taxon>
        <taxon>Betaproteobacteria</taxon>
        <taxon>Burkholderiales</taxon>
        <taxon>Oxalobacteraceae</taxon>
        <taxon>Telluria group</taxon>
        <taxon>Pseudoduganella</taxon>
    </lineage>
</organism>
<dbReference type="GO" id="GO:0005886">
    <property type="term" value="C:plasma membrane"/>
    <property type="evidence" value="ECO:0007669"/>
    <property type="project" value="UniProtKB-SubCell"/>
</dbReference>
<dbReference type="OrthoDB" id="9805862at2"/>
<feature type="transmembrane region" description="Helical" evidence="1">
    <location>
        <begin position="61"/>
        <end position="81"/>
    </location>
</feature>
<name>A0A2R4CI02_9BURK</name>
<keyword evidence="3" id="KW-1185">Reference proteome</keyword>
<dbReference type="RefSeq" id="WP_107144411.1">
    <property type="nucleotide sequence ID" value="NZ_CP028324.1"/>
</dbReference>
<dbReference type="Proteomes" id="UP000240505">
    <property type="component" value="Chromosome"/>
</dbReference>
<evidence type="ECO:0000313" key="2">
    <source>
        <dbReference type="EMBL" id="AVR99088.1"/>
    </source>
</evidence>
<accession>A0A2R4CI02</accession>
<proteinExistence type="predicted"/>
<feature type="transmembrane region" description="Helical" evidence="1">
    <location>
        <begin position="26"/>
        <end position="46"/>
    </location>
</feature>
<keyword evidence="1" id="KW-1133">Transmembrane helix</keyword>
<keyword evidence="1" id="KW-0472">Membrane</keyword>
<feature type="transmembrane region" description="Helical" evidence="1">
    <location>
        <begin position="181"/>
        <end position="201"/>
    </location>
</feature>
<protein>
    <recommendedName>
        <fullName evidence="4">ABC transporter permease subunit</fullName>
    </recommendedName>
</protein>
<reference evidence="2 3" key="1">
    <citation type="submission" date="2018-03" db="EMBL/GenBank/DDBJ databases">
        <title>Massilia armeniaca sp. nov., isolated from desert soil.</title>
        <authorList>
            <person name="Huang H."/>
            <person name="Ren M."/>
        </authorList>
    </citation>
    <scope>NUCLEOTIDE SEQUENCE [LARGE SCALE GENOMIC DNA]</scope>
    <source>
        <strain evidence="2 3">ZMN-3</strain>
    </source>
</reference>
<dbReference type="PANTHER" id="PTHR43471:SF1">
    <property type="entry name" value="ABC TRANSPORTER PERMEASE PROTEIN NOSY-RELATED"/>
    <property type="match status" value="1"/>
</dbReference>